<keyword evidence="2" id="KW-1185">Reference proteome</keyword>
<comment type="caution">
    <text evidence="1">The sequence shown here is derived from an EMBL/GenBank/DDBJ whole genome shotgun (WGS) entry which is preliminary data.</text>
</comment>
<sequence length="90" mass="9815">MEHSTPDYIAAWRSCIQGENKSWVLFEQGTCVILMQPETDLAAQAVALLREFGAVQVGTPSADFNVDYAVGRLGLGGYGASSRYFEFCVC</sequence>
<evidence type="ECO:0000313" key="1">
    <source>
        <dbReference type="EMBL" id="EEP67316.1"/>
    </source>
</evidence>
<name>C4GKQ7_9NEIS</name>
<proteinExistence type="predicted"/>
<accession>C4GKQ7</accession>
<evidence type="ECO:0000313" key="2">
    <source>
        <dbReference type="Proteomes" id="UP000003009"/>
    </source>
</evidence>
<dbReference type="STRING" id="629741.GCWU000324_01563"/>
<dbReference type="HOGENOM" id="CLU_2436877_0_0_4"/>
<reference evidence="1" key="1">
    <citation type="submission" date="2009-04" db="EMBL/GenBank/DDBJ databases">
        <authorList>
            <person name="Weinstock G."/>
            <person name="Sodergren E."/>
            <person name="Clifton S."/>
            <person name="Fulton L."/>
            <person name="Fulton B."/>
            <person name="Courtney L."/>
            <person name="Fronick C."/>
            <person name="Harrison M."/>
            <person name="Strong C."/>
            <person name="Farmer C."/>
            <person name="Delahaunty K."/>
            <person name="Markovic C."/>
            <person name="Hall O."/>
            <person name="Minx P."/>
            <person name="Tomlinson C."/>
            <person name="Mitreva M."/>
            <person name="Nelson J."/>
            <person name="Hou S."/>
            <person name="Wollam A."/>
            <person name="Pepin K.H."/>
            <person name="Johnson M."/>
            <person name="Bhonagiri V."/>
            <person name="Nash W.E."/>
            <person name="Warren W."/>
            <person name="Chinwalla A."/>
            <person name="Mardis E.R."/>
            <person name="Wilson R.K."/>
        </authorList>
    </citation>
    <scope>NUCLEOTIDE SEQUENCE [LARGE SCALE GENOMIC DNA]</scope>
    <source>
        <strain evidence="1">ATCC 51147</strain>
    </source>
</reference>
<dbReference type="GeneID" id="84907955"/>
<gene>
    <name evidence="1" type="ORF">GCWU000324_01563</name>
</gene>
<protein>
    <submittedName>
        <fullName evidence="1">Uncharacterized protein</fullName>
    </submittedName>
</protein>
<dbReference type="EMBL" id="ACJW02000003">
    <property type="protein sequence ID" value="EEP67316.1"/>
    <property type="molecule type" value="Genomic_DNA"/>
</dbReference>
<dbReference type="AlphaFoldDB" id="C4GKQ7"/>
<dbReference type="Proteomes" id="UP000003009">
    <property type="component" value="Unassembled WGS sequence"/>
</dbReference>
<dbReference type="RefSeq" id="WP_003796019.1">
    <property type="nucleotide sequence ID" value="NZ_GG665872.1"/>
</dbReference>
<organism evidence="1 2">
    <name type="scientific">Kingella oralis ATCC 51147</name>
    <dbReference type="NCBI Taxonomy" id="629741"/>
    <lineage>
        <taxon>Bacteria</taxon>
        <taxon>Pseudomonadati</taxon>
        <taxon>Pseudomonadota</taxon>
        <taxon>Betaproteobacteria</taxon>
        <taxon>Neisseriales</taxon>
        <taxon>Neisseriaceae</taxon>
        <taxon>Kingella</taxon>
    </lineage>
</organism>